<sequence length="151" mass="17083">MEKEKAAAVKADKFKLKQAQLVMTSHTYQSIVNHCKMELPLEACGILSGKNGTICSIWPMKNMDYSEVSFSMSVHDIEKVFHLIEAKQEQLLAIYHSHPTAPAIPSPGDIKYHNYPELSYIIVSLKNRKPDVRAYKIVSKQVSPLVIKQID</sequence>
<evidence type="ECO:0000313" key="7">
    <source>
        <dbReference type="EMBL" id="MCU9614564.1"/>
    </source>
</evidence>
<dbReference type="PANTHER" id="PTHR34858">
    <property type="entry name" value="CYSO-CYSTEINE PEPTIDASE"/>
    <property type="match status" value="1"/>
</dbReference>
<keyword evidence="5" id="KW-0482">Metalloprotease</keyword>
<dbReference type="GO" id="GO:0008235">
    <property type="term" value="F:metalloexopeptidase activity"/>
    <property type="evidence" value="ECO:0007669"/>
    <property type="project" value="TreeGrafter"/>
</dbReference>
<dbReference type="Proteomes" id="UP001209318">
    <property type="component" value="Unassembled WGS sequence"/>
</dbReference>
<keyword evidence="2" id="KW-0479">Metal-binding</keyword>
<protein>
    <submittedName>
        <fullName evidence="7">M67 family metallopeptidase</fullName>
    </submittedName>
</protein>
<feature type="domain" description="MPN" evidence="6">
    <location>
        <begin position="21"/>
        <end position="141"/>
    </location>
</feature>
<evidence type="ECO:0000259" key="6">
    <source>
        <dbReference type="PROSITE" id="PS50249"/>
    </source>
</evidence>
<dbReference type="SMART" id="SM00232">
    <property type="entry name" value="JAB_MPN"/>
    <property type="match status" value="1"/>
</dbReference>
<dbReference type="InterPro" id="IPR051929">
    <property type="entry name" value="VirAsm_ModProt"/>
</dbReference>
<proteinExistence type="predicted"/>
<dbReference type="Pfam" id="PF14464">
    <property type="entry name" value="Prok-JAB"/>
    <property type="match status" value="1"/>
</dbReference>
<keyword evidence="4" id="KW-0862">Zinc</keyword>
<dbReference type="RefSeq" id="WP_263073860.1">
    <property type="nucleotide sequence ID" value="NZ_JAOUSF010000004.1"/>
</dbReference>
<keyword evidence="1" id="KW-0645">Protease</keyword>
<evidence type="ECO:0000256" key="4">
    <source>
        <dbReference type="ARBA" id="ARBA00022833"/>
    </source>
</evidence>
<keyword evidence="3" id="KW-0378">Hydrolase</keyword>
<name>A0AAE3IX75_9BACI</name>
<organism evidence="7 8">
    <name type="scientific">Perspicuibacillus lycopersici</name>
    <dbReference type="NCBI Taxonomy" id="1325689"/>
    <lineage>
        <taxon>Bacteria</taxon>
        <taxon>Bacillati</taxon>
        <taxon>Bacillota</taxon>
        <taxon>Bacilli</taxon>
        <taxon>Bacillales</taxon>
        <taxon>Bacillaceae</taxon>
        <taxon>Perspicuibacillus</taxon>
    </lineage>
</organism>
<reference evidence="7" key="1">
    <citation type="submission" date="2022-10" db="EMBL/GenBank/DDBJ databases">
        <title>Description of Fervidibacillus gen. nov. in the family Fervidibacillaceae fam. nov. with two species, Fervidibacillus albus sp. nov., and Fervidibacillus halotolerans sp. nov., isolated from tidal flat sediments.</title>
        <authorList>
            <person name="Kwon K.K."/>
            <person name="Yang S.-H."/>
        </authorList>
    </citation>
    <scope>NUCLEOTIDE SEQUENCE</scope>
    <source>
        <strain evidence="7">JCM 19140</strain>
    </source>
</reference>
<dbReference type="InterPro" id="IPR037518">
    <property type="entry name" value="MPN"/>
</dbReference>
<dbReference type="SUPFAM" id="SSF102712">
    <property type="entry name" value="JAB1/MPN domain"/>
    <property type="match status" value="1"/>
</dbReference>
<dbReference type="PANTHER" id="PTHR34858:SF1">
    <property type="entry name" value="CYSO-CYSTEINE PEPTIDASE"/>
    <property type="match status" value="1"/>
</dbReference>
<dbReference type="CDD" id="cd08070">
    <property type="entry name" value="MPN_like"/>
    <property type="match status" value="1"/>
</dbReference>
<dbReference type="Gene3D" id="3.40.140.10">
    <property type="entry name" value="Cytidine Deaminase, domain 2"/>
    <property type="match status" value="1"/>
</dbReference>
<evidence type="ECO:0000256" key="3">
    <source>
        <dbReference type="ARBA" id="ARBA00022801"/>
    </source>
</evidence>
<dbReference type="AlphaFoldDB" id="A0AAE3IX75"/>
<dbReference type="EMBL" id="JAOUSF010000004">
    <property type="protein sequence ID" value="MCU9614564.1"/>
    <property type="molecule type" value="Genomic_DNA"/>
</dbReference>
<evidence type="ECO:0000256" key="2">
    <source>
        <dbReference type="ARBA" id="ARBA00022723"/>
    </source>
</evidence>
<evidence type="ECO:0000256" key="1">
    <source>
        <dbReference type="ARBA" id="ARBA00022670"/>
    </source>
</evidence>
<comment type="caution">
    <text evidence="7">The sequence shown here is derived from an EMBL/GenBank/DDBJ whole genome shotgun (WGS) entry which is preliminary data.</text>
</comment>
<evidence type="ECO:0000256" key="5">
    <source>
        <dbReference type="ARBA" id="ARBA00023049"/>
    </source>
</evidence>
<dbReference type="InterPro" id="IPR028090">
    <property type="entry name" value="JAB_dom_prok"/>
</dbReference>
<dbReference type="GO" id="GO:0008270">
    <property type="term" value="F:zinc ion binding"/>
    <property type="evidence" value="ECO:0007669"/>
    <property type="project" value="TreeGrafter"/>
</dbReference>
<keyword evidence="8" id="KW-1185">Reference proteome</keyword>
<dbReference type="GO" id="GO:0006508">
    <property type="term" value="P:proteolysis"/>
    <property type="evidence" value="ECO:0007669"/>
    <property type="project" value="UniProtKB-KW"/>
</dbReference>
<dbReference type="InterPro" id="IPR000555">
    <property type="entry name" value="JAMM/MPN+_dom"/>
</dbReference>
<dbReference type="PROSITE" id="PS50249">
    <property type="entry name" value="MPN"/>
    <property type="match status" value="1"/>
</dbReference>
<accession>A0AAE3IX75</accession>
<gene>
    <name evidence="7" type="ORF">OEV98_13550</name>
</gene>
<evidence type="ECO:0000313" key="8">
    <source>
        <dbReference type="Proteomes" id="UP001209318"/>
    </source>
</evidence>